<evidence type="ECO:0000256" key="1">
    <source>
        <dbReference type="ARBA" id="ARBA00008136"/>
    </source>
</evidence>
<keyword evidence="7" id="KW-0456">Lyase</keyword>
<dbReference type="Proteomes" id="UP001269819">
    <property type="component" value="Unassembled WGS sequence"/>
</dbReference>
<protein>
    <recommendedName>
        <fullName evidence="8">Abasic site processing protein</fullName>
        <ecNumber evidence="8">3.4.-.-</ecNumber>
    </recommendedName>
</protein>
<comment type="similarity">
    <text evidence="1 8">Belongs to the SOS response-associated peptidase family.</text>
</comment>
<sequence>MCGRYNVIDDPDVRHLMDILGIQLYPQTRYNIAPGSKGQIVYQREGQRLLDDAYWSLLIEPRSGASGYHPSPRYSTFNARAGKLGSSPLWQKRFRYQRAIVPASGFHEWVGERGRKQCYNIRLAEGAIAFAGLYEVWNFNGEAVTSFTIVTLPPHPRFSHIHSKSIPLMLTEDEYDLWLDPDLTTTDLLQPLLIARIRQPLVIEPVRSPESLEIIGPVERLGTDGAL</sequence>
<dbReference type="RefSeq" id="WP_316974903.1">
    <property type="nucleotide sequence ID" value="NZ_JAWIIJ010000015.1"/>
</dbReference>
<dbReference type="PANTHER" id="PTHR13604:SF0">
    <property type="entry name" value="ABASIC SITE PROCESSING PROTEIN HMCES"/>
    <property type="match status" value="1"/>
</dbReference>
<keyword evidence="5" id="KW-0190">Covalent protein-DNA linkage</keyword>
<evidence type="ECO:0000256" key="8">
    <source>
        <dbReference type="RuleBase" id="RU364100"/>
    </source>
</evidence>
<proteinExistence type="inferred from homology"/>
<keyword evidence="2 8" id="KW-0645">Protease</keyword>
<dbReference type="PANTHER" id="PTHR13604">
    <property type="entry name" value="DC12-RELATED"/>
    <property type="match status" value="1"/>
</dbReference>
<keyword evidence="10" id="KW-1185">Reference proteome</keyword>
<evidence type="ECO:0000256" key="7">
    <source>
        <dbReference type="ARBA" id="ARBA00023239"/>
    </source>
</evidence>
<dbReference type="Gene3D" id="3.90.1680.10">
    <property type="entry name" value="SOS response associated peptidase-like"/>
    <property type="match status" value="1"/>
</dbReference>
<keyword evidence="6" id="KW-0238">DNA-binding</keyword>
<dbReference type="Pfam" id="PF02586">
    <property type="entry name" value="SRAP"/>
    <property type="match status" value="1"/>
</dbReference>
<name>A0ABU3W1V4_9GAMM</name>
<dbReference type="EMBL" id="JAWIIJ010000015">
    <property type="protein sequence ID" value="MDV2080499.1"/>
    <property type="molecule type" value="Genomic_DNA"/>
</dbReference>
<keyword evidence="3" id="KW-0227">DNA damage</keyword>
<gene>
    <name evidence="9" type="ORF">RYS15_17585</name>
</gene>
<dbReference type="EC" id="3.4.-.-" evidence="8"/>
<evidence type="ECO:0000256" key="5">
    <source>
        <dbReference type="ARBA" id="ARBA00023124"/>
    </source>
</evidence>
<evidence type="ECO:0000256" key="6">
    <source>
        <dbReference type="ARBA" id="ARBA00023125"/>
    </source>
</evidence>
<evidence type="ECO:0000313" key="9">
    <source>
        <dbReference type="EMBL" id="MDV2080499.1"/>
    </source>
</evidence>
<evidence type="ECO:0000256" key="2">
    <source>
        <dbReference type="ARBA" id="ARBA00022670"/>
    </source>
</evidence>
<evidence type="ECO:0000256" key="3">
    <source>
        <dbReference type="ARBA" id="ARBA00022763"/>
    </source>
</evidence>
<dbReference type="InterPro" id="IPR036590">
    <property type="entry name" value="SRAP-like"/>
</dbReference>
<dbReference type="SUPFAM" id="SSF143081">
    <property type="entry name" value="BB1717-like"/>
    <property type="match status" value="1"/>
</dbReference>
<keyword evidence="4 8" id="KW-0378">Hydrolase</keyword>
<reference evidence="9 10" key="1">
    <citation type="submission" date="2023-10" db="EMBL/GenBank/DDBJ databases">
        <title>Characteristics and mechanism of a salt-tolerant marine origin heterotrophic nitrifying- aerobic denitrifying bacteria Marinobacter xestospongiae HN1.</title>
        <authorList>
            <person name="Qi R."/>
        </authorList>
    </citation>
    <scope>NUCLEOTIDE SEQUENCE [LARGE SCALE GENOMIC DNA]</scope>
    <source>
        <strain evidence="9 10">HN1</strain>
    </source>
</reference>
<accession>A0ABU3W1V4</accession>
<organism evidence="9 10">
    <name type="scientific">Marinobacter xestospongiae</name>
    <dbReference type="NCBI Taxonomy" id="994319"/>
    <lineage>
        <taxon>Bacteria</taxon>
        <taxon>Pseudomonadati</taxon>
        <taxon>Pseudomonadota</taxon>
        <taxon>Gammaproteobacteria</taxon>
        <taxon>Pseudomonadales</taxon>
        <taxon>Marinobacteraceae</taxon>
        <taxon>Marinobacter</taxon>
    </lineage>
</organism>
<comment type="caution">
    <text evidence="9">The sequence shown here is derived from an EMBL/GenBank/DDBJ whole genome shotgun (WGS) entry which is preliminary data.</text>
</comment>
<evidence type="ECO:0000256" key="4">
    <source>
        <dbReference type="ARBA" id="ARBA00022801"/>
    </source>
</evidence>
<evidence type="ECO:0000313" key="10">
    <source>
        <dbReference type="Proteomes" id="UP001269819"/>
    </source>
</evidence>
<dbReference type="InterPro" id="IPR003738">
    <property type="entry name" value="SRAP"/>
</dbReference>